<dbReference type="EMBL" id="CP000478">
    <property type="protein sequence ID" value="ABK19621.1"/>
    <property type="molecule type" value="Genomic_DNA"/>
</dbReference>
<accession>A0LQB9</accession>
<proteinExistence type="predicted"/>
<sequence>MLVKDWISATPITVDADASVGQAIDLLNNNHLSMLPVMQDGKLVGAVTDLNLKPLALSGGLSLGGLDLSLVLRRIRVSDVMSRAPVTVPLDYSVEETAEVMLYNDVPGVVVIDHSNQVLGVFTQADTNRVLVAVTGHRRGGIVLGFVLEDRPGSIKELTDILRAHGGRLASILSSYERTPKGQRRVHIRVRGLDRAELPVIREELGKKARLLYVIDLRENRRELFEDVNL</sequence>
<evidence type="ECO:0000259" key="4">
    <source>
        <dbReference type="PROSITE" id="PS51671"/>
    </source>
</evidence>
<dbReference type="InterPro" id="IPR046342">
    <property type="entry name" value="CBS_dom_sf"/>
</dbReference>
<dbReference type="InterPro" id="IPR051257">
    <property type="entry name" value="Diverse_CBS-Domain"/>
</dbReference>
<dbReference type="SUPFAM" id="SSF55021">
    <property type="entry name" value="ACT-like"/>
    <property type="match status" value="1"/>
</dbReference>
<dbReference type="PANTHER" id="PTHR43080:SF2">
    <property type="entry name" value="CBS DOMAIN-CONTAINING PROTEIN"/>
    <property type="match status" value="1"/>
</dbReference>
<dbReference type="HOGENOM" id="CLU_040681_6_0_7"/>
<dbReference type="RefSeq" id="WP_011700736.1">
    <property type="nucleotide sequence ID" value="NC_008554.1"/>
</dbReference>
<dbReference type="InParanoid" id="A0LQB9"/>
<keyword evidence="6" id="KW-1185">Reference proteome</keyword>
<feature type="domain" description="CBS" evidence="3">
    <location>
        <begin position="7"/>
        <end position="63"/>
    </location>
</feature>
<keyword evidence="1 2" id="KW-0129">CBS domain</keyword>
<feature type="domain" description="ACT" evidence="4">
    <location>
        <begin position="143"/>
        <end position="222"/>
    </location>
</feature>
<feature type="domain" description="CBS" evidence="3">
    <location>
        <begin position="81"/>
        <end position="139"/>
    </location>
</feature>
<evidence type="ECO:0000259" key="3">
    <source>
        <dbReference type="PROSITE" id="PS51371"/>
    </source>
</evidence>
<dbReference type="Proteomes" id="UP000001784">
    <property type="component" value="Chromosome"/>
</dbReference>
<organism evidence="5 6">
    <name type="scientific">Syntrophobacter fumaroxidans (strain DSM 10017 / MPOB)</name>
    <dbReference type="NCBI Taxonomy" id="335543"/>
    <lineage>
        <taxon>Bacteria</taxon>
        <taxon>Pseudomonadati</taxon>
        <taxon>Thermodesulfobacteriota</taxon>
        <taxon>Syntrophobacteria</taxon>
        <taxon>Syntrophobacterales</taxon>
        <taxon>Syntrophobacteraceae</taxon>
        <taxon>Syntrophobacter</taxon>
    </lineage>
</organism>
<dbReference type="Pfam" id="PF00571">
    <property type="entry name" value="CBS"/>
    <property type="match status" value="2"/>
</dbReference>
<protein>
    <submittedName>
        <fullName evidence="5">Putative signal transduction protein with CBS domains</fullName>
    </submittedName>
</protein>
<dbReference type="InterPro" id="IPR000644">
    <property type="entry name" value="CBS_dom"/>
</dbReference>
<dbReference type="PROSITE" id="PS51371">
    <property type="entry name" value="CBS"/>
    <property type="match status" value="2"/>
</dbReference>
<dbReference type="PANTHER" id="PTHR43080">
    <property type="entry name" value="CBS DOMAIN-CONTAINING PROTEIN CBSX3, MITOCHONDRIAL"/>
    <property type="match status" value="1"/>
</dbReference>
<dbReference type="SMART" id="SM00116">
    <property type="entry name" value="CBS"/>
    <property type="match status" value="2"/>
</dbReference>
<dbReference type="KEGG" id="sfu:Sfum_3952"/>
<dbReference type="Gene3D" id="3.10.580.10">
    <property type="entry name" value="CBS-domain"/>
    <property type="match status" value="1"/>
</dbReference>
<reference evidence="5 6" key="1">
    <citation type="submission" date="2006-10" db="EMBL/GenBank/DDBJ databases">
        <title>Complete sequence of Syntrophobacter fumaroxidans MPOB.</title>
        <authorList>
            <consortium name="US DOE Joint Genome Institute"/>
            <person name="Copeland A."/>
            <person name="Lucas S."/>
            <person name="Lapidus A."/>
            <person name="Barry K."/>
            <person name="Detter J.C."/>
            <person name="Glavina del Rio T."/>
            <person name="Hammon N."/>
            <person name="Israni S."/>
            <person name="Pitluck S."/>
            <person name="Goltsman E.G."/>
            <person name="Martinez M."/>
            <person name="Schmutz J."/>
            <person name="Larimer F."/>
            <person name="Land M."/>
            <person name="Hauser L."/>
            <person name="Kyrpides N."/>
            <person name="Kim E."/>
            <person name="Boone D.R."/>
            <person name="Brockman F."/>
            <person name="Culley D."/>
            <person name="Ferry J."/>
            <person name="Gunsalus R."/>
            <person name="McInerney M.J."/>
            <person name="Morrison M."/>
            <person name="Plugge C."/>
            <person name="Rohlin L."/>
            <person name="Scholten J."/>
            <person name="Sieber J."/>
            <person name="Stams A.J.M."/>
            <person name="Worm P."/>
            <person name="Henstra A.M."/>
            <person name="Richardson P."/>
        </authorList>
    </citation>
    <scope>NUCLEOTIDE SEQUENCE [LARGE SCALE GENOMIC DNA]</scope>
    <source>
        <strain evidence="6">DSM 10017 / MPOB</strain>
    </source>
</reference>
<dbReference type="STRING" id="335543.Sfum_3952"/>
<dbReference type="InterPro" id="IPR002912">
    <property type="entry name" value="ACT_dom"/>
</dbReference>
<evidence type="ECO:0000256" key="2">
    <source>
        <dbReference type="PROSITE-ProRule" id="PRU00703"/>
    </source>
</evidence>
<dbReference type="PROSITE" id="PS51671">
    <property type="entry name" value="ACT"/>
    <property type="match status" value="1"/>
</dbReference>
<dbReference type="SUPFAM" id="SSF54631">
    <property type="entry name" value="CBS-domain pair"/>
    <property type="match status" value="1"/>
</dbReference>
<dbReference type="AlphaFoldDB" id="A0LQB9"/>
<dbReference type="InterPro" id="IPR045865">
    <property type="entry name" value="ACT-like_dom_sf"/>
</dbReference>
<dbReference type="OrthoDB" id="9802114at2"/>
<evidence type="ECO:0000256" key="1">
    <source>
        <dbReference type="ARBA" id="ARBA00023122"/>
    </source>
</evidence>
<evidence type="ECO:0000313" key="6">
    <source>
        <dbReference type="Proteomes" id="UP000001784"/>
    </source>
</evidence>
<gene>
    <name evidence="5" type="ordered locus">Sfum_3952</name>
</gene>
<name>A0LQB9_SYNFM</name>
<evidence type="ECO:0000313" key="5">
    <source>
        <dbReference type="EMBL" id="ABK19621.1"/>
    </source>
</evidence>
<dbReference type="eggNOG" id="COG0517">
    <property type="taxonomic scope" value="Bacteria"/>
</dbReference>